<dbReference type="InterPro" id="IPR002110">
    <property type="entry name" value="Ankyrin_rpt"/>
</dbReference>
<name>A0A8H3EJU5_9LECA</name>
<evidence type="ECO:0000256" key="3">
    <source>
        <dbReference type="PROSITE-ProRule" id="PRU00023"/>
    </source>
</evidence>
<dbReference type="AlphaFoldDB" id="A0A8H3EJU5"/>
<keyword evidence="2 3" id="KW-0040">ANK repeat</keyword>
<protein>
    <submittedName>
        <fullName evidence="4">Uncharacterized protein</fullName>
    </submittedName>
</protein>
<comment type="caution">
    <text evidence="4">The sequence shown here is derived from an EMBL/GenBank/DDBJ whole genome shotgun (WGS) entry which is preliminary data.</text>
</comment>
<sequence length="464" mass="51556">MKLLDLPAEVVVEALKHTVVAAGFGRAFRLRLVCKIFDVEVLRAIFTTRVIEDYPCGIKPHSGAEIIISRYLESRSLANFQNSNKLTAALRRAAETLAFEDGICNQHTWEKNIRALSQAATIHCSPEMVLRLLESKEDGNSTRNEDEIMKSVLNVESERDVFAGAAYTGNIVKVREILASSRDAQRESKFFGHPLQRACSGGHKDIVVQLLEQGANISYGKTGLRDAPKGLHPSDFGSSLQSACLAGHENIVRLLLEPKYEIRKSHSVFRIAALQAARGGHLNILILLLEEATPGAMRIRSLLSEASKCGQLHVVRTILEKEYFLEPYLPSVLYRSLYEAASRGYHEIVRLLLTQSATIKYGDLWRPFHAASRHGHERVVRLILEHGAETNGWPNILMPATSRGQAHIVTFLLESQADLNLVEGSAKAVDALKLARYNGYESVVRILINHGVRKDEASDETSPQ</sequence>
<proteinExistence type="predicted"/>
<keyword evidence="5" id="KW-1185">Reference proteome</keyword>
<dbReference type="SMART" id="SM00248">
    <property type="entry name" value="ANK"/>
    <property type="match status" value="6"/>
</dbReference>
<evidence type="ECO:0000256" key="2">
    <source>
        <dbReference type="ARBA" id="ARBA00023043"/>
    </source>
</evidence>
<reference evidence="4" key="1">
    <citation type="submission" date="2021-03" db="EMBL/GenBank/DDBJ databases">
        <authorList>
            <person name="Tagirdzhanova G."/>
        </authorList>
    </citation>
    <scope>NUCLEOTIDE SEQUENCE</scope>
</reference>
<dbReference type="Proteomes" id="UP000664203">
    <property type="component" value="Unassembled WGS sequence"/>
</dbReference>
<accession>A0A8H3EJU5</accession>
<dbReference type="PANTHER" id="PTHR23206">
    <property type="entry name" value="MASK PROTEIN"/>
    <property type="match status" value="1"/>
</dbReference>
<keyword evidence="1" id="KW-0677">Repeat</keyword>
<evidence type="ECO:0000313" key="4">
    <source>
        <dbReference type="EMBL" id="CAF9906569.1"/>
    </source>
</evidence>
<dbReference type="Gene3D" id="1.25.40.20">
    <property type="entry name" value="Ankyrin repeat-containing domain"/>
    <property type="match status" value="1"/>
</dbReference>
<organism evidence="4 5">
    <name type="scientific">Alectoria fallacina</name>
    <dbReference type="NCBI Taxonomy" id="1903189"/>
    <lineage>
        <taxon>Eukaryota</taxon>
        <taxon>Fungi</taxon>
        <taxon>Dikarya</taxon>
        <taxon>Ascomycota</taxon>
        <taxon>Pezizomycotina</taxon>
        <taxon>Lecanoromycetes</taxon>
        <taxon>OSLEUM clade</taxon>
        <taxon>Lecanoromycetidae</taxon>
        <taxon>Lecanorales</taxon>
        <taxon>Lecanorineae</taxon>
        <taxon>Parmeliaceae</taxon>
        <taxon>Alectoria</taxon>
    </lineage>
</organism>
<dbReference type="PANTHER" id="PTHR23206:SF8">
    <property type="entry name" value="ANKYRIN REPEAT AND KH DOMAIN-CONTAINING 1"/>
    <property type="match status" value="1"/>
</dbReference>
<dbReference type="EMBL" id="CAJPDR010000017">
    <property type="protein sequence ID" value="CAF9906569.1"/>
    <property type="molecule type" value="Genomic_DNA"/>
</dbReference>
<gene>
    <name evidence="4" type="ORF">ALECFALPRED_002439</name>
</gene>
<evidence type="ECO:0000256" key="1">
    <source>
        <dbReference type="ARBA" id="ARBA00022737"/>
    </source>
</evidence>
<dbReference type="SUPFAM" id="SSF48403">
    <property type="entry name" value="Ankyrin repeat"/>
    <property type="match status" value="1"/>
</dbReference>
<dbReference type="InterPro" id="IPR036770">
    <property type="entry name" value="Ankyrin_rpt-contain_sf"/>
</dbReference>
<dbReference type="OrthoDB" id="4772757at2759"/>
<feature type="repeat" description="ANK" evidence="3">
    <location>
        <begin position="363"/>
        <end position="395"/>
    </location>
</feature>
<dbReference type="PROSITE" id="PS50297">
    <property type="entry name" value="ANK_REP_REGION"/>
    <property type="match status" value="1"/>
</dbReference>
<dbReference type="PROSITE" id="PS50088">
    <property type="entry name" value="ANK_REPEAT"/>
    <property type="match status" value="1"/>
</dbReference>
<dbReference type="InterPro" id="IPR051631">
    <property type="entry name" value="Ankyrin-KH/SAM_domain"/>
</dbReference>
<dbReference type="Pfam" id="PF12796">
    <property type="entry name" value="Ank_2"/>
    <property type="match status" value="2"/>
</dbReference>
<evidence type="ECO:0000313" key="5">
    <source>
        <dbReference type="Proteomes" id="UP000664203"/>
    </source>
</evidence>